<dbReference type="Proteomes" id="UP001165060">
    <property type="component" value="Unassembled WGS sequence"/>
</dbReference>
<dbReference type="InterPro" id="IPR036850">
    <property type="entry name" value="NDK-like_dom_sf"/>
</dbReference>
<proteinExistence type="predicted"/>
<evidence type="ECO:0000256" key="4">
    <source>
        <dbReference type="ARBA" id="ARBA00023212"/>
    </source>
</evidence>
<name>A0ABQ6N7E2_9STRA</name>
<organism evidence="7 8">
    <name type="scientific">Tetraparma gracilis</name>
    <dbReference type="NCBI Taxonomy" id="2962635"/>
    <lineage>
        <taxon>Eukaryota</taxon>
        <taxon>Sar</taxon>
        <taxon>Stramenopiles</taxon>
        <taxon>Ochrophyta</taxon>
        <taxon>Bolidophyceae</taxon>
        <taxon>Parmales</taxon>
        <taxon>Triparmaceae</taxon>
        <taxon>Tetraparma</taxon>
    </lineage>
</organism>
<feature type="domain" description="DM10" evidence="6">
    <location>
        <begin position="4"/>
        <end position="91"/>
    </location>
</feature>
<evidence type="ECO:0000256" key="5">
    <source>
        <dbReference type="ARBA" id="ARBA00023273"/>
    </source>
</evidence>
<dbReference type="SMART" id="SM00676">
    <property type="entry name" value="DM10"/>
    <property type="match status" value="1"/>
</dbReference>
<sequence length="226" mass="25118">MSNTVEVFAFIVEYFDTNANLVRNYRLNYFMDTTIEILSSDRTKTILNRIPYKELNLSMLYLGAAVTIFSRQYHVVDYADKGTRDRYEDKCGKAFGVVKSDAMGSLGDILREIRARGYVIADLKTVEGEDGGIVCGVLATSERFGLNDSVREFGELMQEMTGLYGDCYAAATPEDVTKEGNEFFGAGSYSNSFRDTECSLCLIKPHIVKEGNLGPCIKAITDAGFK</sequence>
<dbReference type="PROSITE" id="PS51336">
    <property type="entry name" value="DM10"/>
    <property type="match status" value="1"/>
</dbReference>
<comment type="subcellular location">
    <subcellularLocation>
        <location evidence="1">Cell projection</location>
        <location evidence="1">Cilium</location>
    </subcellularLocation>
    <subcellularLocation>
        <location evidence="2">Cytoplasm</location>
        <location evidence="2">Cytoskeleton</location>
    </subcellularLocation>
</comment>
<comment type="caution">
    <text evidence="7">The sequence shown here is derived from an EMBL/GenBank/DDBJ whole genome shotgun (WGS) entry which is preliminary data.</text>
</comment>
<dbReference type="SUPFAM" id="SSF54919">
    <property type="entry name" value="Nucleoside diphosphate kinase, NDK"/>
    <property type="match status" value="1"/>
</dbReference>
<evidence type="ECO:0000259" key="6">
    <source>
        <dbReference type="PROSITE" id="PS51336"/>
    </source>
</evidence>
<keyword evidence="4" id="KW-0206">Cytoskeleton</keyword>
<evidence type="ECO:0000313" key="8">
    <source>
        <dbReference type="Proteomes" id="UP001165060"/>
    </source>
</evidence>
<feature type="non-terminal residue" evidence="7">
    <location>
        <position position="226"/>
    </location>
</feature>
<dbReference type="InterPro" id="IPR006602">
    <property type="entry name" value="DM10_dom"/>
</dbReference>
<evidence type="ECO:0000256" key="1">
    <source>
        <dbReference type="ARBA" id="ARBA00004138"/>
    </source>
</evidence>
<accession>A0ABQ6N7E2</accession>
<evidence type="ECO:0000313" key="7">
    <source>
        <dbReference type="EMBL" id="GMI42675.1"/>
    </source>
</evidence>
<evidence type="ECO:0000256" key="3">
    <source>
        <dbReference type="ARBA" id="ARBA00022490"/>
    </source>
</evidence>
<keyword evidence="8" id="KW-1185">Reference proteome</keyword>
<evidence type="ECO:0000256" key="2">
    <source>
        <dbReference type="ARBA" id="ARBA00004245"/>
    </source>
</evidence>
<protein>
    <recommendedName>
        <fullName evidence="6">DM10 domain-containing protein</fullName>
    </recommendedName>
</protein>
<reference evidence="7 8" key="1">
    <citation type="journal article" date="2023" name="Commun. Biol.">
        <title>Genome analysis of Parmales, the sister group of diatoms, reveals the evolutionary specialization of diatoms from phago-mixotrophs to photoautotrophs.</title>
        <authorList>
            <person name="Ban H."/>
            <person name="Sato S."/>
            <person name="Yoshikawa S."/>
            <person name="Yamada K."/>
            <person name="Nakamura Y."/>
            <person name="Ichinomiya M."/>
            <person name="Sato N."/>
            <person name="Blanc-Mathieu R."/>
            <person name="Endo H."/>
            <person name="Kuwata A."/>
            <person name="Ogata H."/>
        </authorList>
    </citation>
    <scope>NUCLEOTIDE SEQUENCE [LARGE SCALE GENOMIC DNA]</scope>
</reference>
<gene>
    <name evidence="7" type="ORF">TeGR_g14253</name>
</gene>
<keyword evidence="5" id="KW-0966">Cell projection</keyword>
<dbReference type="EMBL" id="BRYB01001083">
    <property type="protein sequence ID" value="GMI42675.1"/>
    <property type="molecule type" value="Genomic_DNA"/>
</dbReference>
<dbReference type="PANTHER" id="PTHR43109">
    <property type="entry name" value="NUCLEOSIDE DIPHOSPHATE KINASE 7"/>
    <property type="match status" value="1"/>
</dbReference>
<keyword evidence="3" id="KW-0963">Cytoplasm</keyword>
<dbReference type="PANTHER" id="PTHR43109:SF2">
    <property type="entry name" value="NUCLEOSIDE DIPHOSPHATE KINASE 7"/>
    <property type="match status" value="1"/>
</dbReference>